<dbReference type="PANTHER" id="PTHR46509">
    <property type="entry name" value="PHOSPHOADENOSINE PHOSPHOSULFATE REDUCTASE"/>
    <property type="match status" value="1"/>
</dbReference>
<dbReference type="NCBIfam" id="NF002537">
    <property type="entry name" value="PRK02090.1"/>
    <property type="match status" value="1"/>
</dbReference>
<keyword evidence="7" id="KW-1185">Reference proteome</keyword>
<reference evidence="6 7" key="1">
    <citation type="submission" date="2023-03" db="EMBL/GenBank/DDBJ databases">
        <title>YIM 133296 draft genome.</title>
        <authorList>
            <person name="Xiong L."/>
        </authorList>
    </citation>
    <scope>NUCLEOTIDE SEQUENCE [LARGE SCALE GENOMIC DNA]</scope>
    <source>
        <strain evidence="6 7">YIM 133296</strain>
    </source>
</reference>
<dbReference type="SUPFAM" id="SSF52402">
    <property type="entry name" value="Adenine nucleotide alpha hydrolases-like"/>
    <property type="match status" value="1"/>
</dbReference>
<feature type="binding site" evidence="4">
    <location>
        <position position="199"/>
    </location>
    <ligand>
        <name>[4Fe-4S] cluster</name>
        <dbReference type="ChEBI" id="CHEBI:49883"/>
    </ligand>
</feature>
<dbReference type="RefSeq" id="WP_277191056.1">
    <property type="nucleotide sequence ID" value="NZ_JAROAV010000010.1"/>
</dbReference>
<dbReference type="PIRSF" id="PIRSF000857">
    <property type="entry name" value="PAPS_reductase"/>
    <property type="match status" value="1"/>
</dbReference>
<organism evidence="6 7">
    <name type="scientific">Luteipulveratus flavus</name>
    <dbReference type="NCBI Taxonomy" id="3031728"/>
    <lineage>
        <taxon>Bacteria</taxon>
        <taxon>Bacillati</taxon>
        <taxon>Actinomycetota</taxon>
        <taxon>Actinomycetes</taxon>
        <taxon>Micrococcales</taxon>
        <taxon>Dermacoccaceae</taxon>
        <taxon>Luteipulveratus</taxon>
    </lineage>
</organism>
<keyword evidence="4" id="KW-0963">Cytoplasm</keyword>
<evidence type="ECO:0000259" key="5">
    <source>
        <dbReference type="Pfam" id="PF01507"/>
    </source>
</evidence>
<dbReference type="Pfam" id="PF01507">
    <property type="entry name" value="PAPS_reduct"/>
    <property type="match status" value="1"/>
</dbReference>
<dbReference type="InterPro" id="IPR004511">
    <property type="entry name" value="PAPS/APS_Rdtase"/>
</dbReference>
<keyword evidence="2 4" id="KW-0560">Oxidoreductase</keyword>
<comment type="cofactor">
    <cofactor evidence="4">
        <name>[4Fe-4S] cluster</name>
        <dbReference type="ChEBI" id="CHEBI:49883"/>
    </cofactor>
    <text evidence="4">Binds 1 [4Fe-4S] cluster per subunit.</text>
</comment>
<dbReference type="HAMAP" id="MF_00063">
    <property type="entry name" value="CysH"/>
    <property type="match status" value="1"/>
</dbReference>
<comment type="caution">
    <text evidence="6">The sequence shown here is derived from an EMBL/GenBank/DDBJ whole genome shotgun (WGS) entry which is preliminary data.</text>
</comment>
<dbReference type="Gene3D" id="3.40.50.620">
    <property type="entry name" value="HUPs"/>
    <property type="match status" value="1"/>
</dbReference>
<dbReference type="CDD" id="cd23945">
    <property type="entry name" value="PAPS_reductase"/>
    <property type="match status" value="1"/>
</dbReference>
<dbReference type="GO" id="GO:0004604">
    <property type="term" value="F:phosphoadenylyl-sulfate reductase (thioredoxin) activity"/>
    <property type="evidence" value="ECO:0007669"/>
    <property type="project" value="UniProtKB-EC"/>
</dbReference>
<evidence type="ECO:0000313" key="6">
    <source>
        <dbReference type="EMBL" id="MDF8263293.1"/>
    </source>
</evidence>
<feature type="active site" description="Nucleophile; cysteine thiosulfonate intermediate" evidence="4">
    <location>
        <position position="225"/>
    </location>
</feature>
<proteinExistence type="inferred from homology"/>
<feature type="binding site" evidence="4">
    <location>
        <position position="117"/>
    </location>
    <ligand>
        <name>[4Fe-4S] cluster</name>
        <dbReference type="ChEBI" id="CHEBI:49883"/>
    </ligand>
</feature>
<feature type="binding site" evidence="4">
    <location>
        <position position="116"/>
    </location>
    <ligand>
        <name>[4Fe-4S] cluster</name>
        <dbReference type="ChEBI" id="CHEBI:49883"/>
    </ligand>
</feature>
<dbReference type="InterPro" id="IPR002500">
    <property type="entry name" value="PAPS_reduct_dom"/>
</dbReference>
<keyword evidence="4" id="KW-0411">Iron-sulfur</keyword>
<comment type="pathway">
    <text evidence="3 4">Sulfur metabolism; hydrogen sulfide biosynthesis; sulfite from sulfate.</text>
</comment>
<dbReference type="Proteomes" id="UP001528912">
    <property type="component" value="Unassembled WGS sequence"/>
</dbReference>
<dbReference type="EMBL" id="JAROAV010000010">
    <property type="protein sequence ID" value="MDF8263293.1"/>
    <property type="molecule type" value="Genomic_DNA"/>
</dbReference>
<comment type="catalytic activity">
    <reaction evidence="4">
        <text>[thioredoxin]-disulfide + sulfite + AMP + 2 H(+) = adenosine 5'-phosphosulfate + [thioredoxin]-dithiol</text>
        <dbReference type="Rhea" id="RHEA:21976"/>
        <dbReference type="Rhea" id="RHEA-COMP:10698"/>
        <dbReference type="Rhea" id="RHEA-COMP:10700"/>
        <dbReference type="ChEBI" id="CHEBI:15378"/>
        <dbReference type="ChEBI" id="CHEBI:17359"/>
        <dbReference type="ChEBI" id="CHEBI:29950"/>
        <dbReference type="ChEBI" id="CHEBI:50058"/>
        <dbReference type="ChEBI" id="CHEBI:58243"/>
        <dbReference type="ChEBI" id="CHEBI:456215"/>
        <dbReference type="EC" id="1.8.4.10"/>
    </reaction>
</comment>
<evidence type="ECO:0000256" key="2">
    <source>
        <dbReference type="ARBA" id="ARBA00023002"/>
    </source>
</evidence>
<dbReference type="NCBIfam" id="TIGR00434">
    <property type="entry name" value="cysH"/>
    <property type="match status" value="1"/>
</dbReference>
<accession>A0ABT6C414</accession>
<evidence type="ECO:0000256" key="3">
    <source>
        <dbReference type="ARBA" id="ARBA00024327"/>
    </source>
</evidence>
<comment type="subcellular location">
    <subcellularLocation>
        <location evidence="4">Cytoplasm</location>
    </subcellularLocation>
</comment>
<evidence type="ECO:0000313" key="7">
    <source>
        <dbReference type="Proteomes" id="UP001528912"/>
    </source>
</evidence>
<gene>
    <name evidence="4" type="primary">cysH</name>
    <name evidence="6" type="ORF">P4R38_03395</name>
</gene>
<keyword evidence="4" id="KW-0479">Metal-binding</keyword>
<keyword evidence="4" id="KW-0408">Iron</keyword>
<dbReference type="PANTHER" id="PTHR46509:SF1">
    <property type="entry name" value="PHOSPHOADENOSINE PHOSPHOSULFATE REDUCTASE"/>
    <property type="match status" value="1"/>
</dbReference>
<dbReference type="InterPro" id="IPR014729">
    <property type="entry name" value="Rossmann-like_a/b/a_fold"/>
</dbReference>
<comment type="similarity">
    <text evidence="1 4">Belongs to the PAPS reductase family. CysH subfamily.</text>
</comment>
<evidence type="ECO:0000256" key="1">
    <source>
        <dbReference type="ARBA" id="ARBA00009732"/>
    </source>
</evidence>
<name>A0ABT6C414_9MICO</name>
<dbReference type="EC" id="1.8.4.10" evidence="4"/>
<comment type="function">
    <text evidence="4">Catalyzes the formation of sulfite from adenosine 5'-phosphosulfate (APS) using thioredoxin as an electron donor.</text>
</comment>
<feature type="binding site" evidence="4">
    <location>
        <position position="202"/>
    </location>
    <ligand>
        <name>[4Fe-4S] cluster</name>
        <dbReference type="ChEBI" id="CHEBI:49883"/>
    </ligand>
</feature>
<feature type="domain" description="Phosphoadenosine phosphosulphate reductase" evidence="5">
    <location>
        <begin position="38"/>
        <end position="204"/>
    </location>
</feature>
<protein>
    <recommendedName>
        <fullName evidence="4">Adenosine 5'-phosphosulfate reductase</fullName>
        <shortName evidence="4">APS reductase</shortName>
        <ecNumber evidence="4">1.8.4.10</ecNumber>
    </recommendedName>
    <alternativeName>
        <fullName evidence="4">5'-adenylylsulfate reductase</fullName>
    </alternativeName>
    <alternativeName>
        <fullName evidence="4">Thioredoxin-dependent 5'-adenylylsulfate reductase</fullName>
    </alternativeName>
</protein>
<sequence length="229" mass="25305">MTVATDLRTLAERGAAELEGASAQDVLRWADRHLARFAVAASMQDTVLVHLASQVVPGIDVLFLDTGYHFPQTLQTRDEVARRYDVTVRDLTARQTVAEQDASYGARLHDRDPDLCCTLRKTHPLDEAVDTYDGWATGLRRAESATRALTPVVTFDERRERIKLAPLAAWSDEQVAAYVDEHDVIMNPLLSQGYPSIGCEPCTRRVLAGEDARAGRWSGTGKTECGIHS</sequence>
<evidence type="ECO:0000256" key="4">
    <source>
        <dbReference type="HAMAP-Rule" id="MF_00063"/>
    </source>
</evidence>